<evidence type="ECO:0000256" key="1">
    <source>
        <dbReference type="ARBA" id="ARBA00022801"/>
    </source>
</evidence>
<organism evidence="3 4">
    <name type="scientific">Streptomyces apricus</name>
    <dbReference type="NCBI Taxonomy" id="1828112"/>
    <lineage>
        <taxon>Bacteria</taxon>
        <taxon>Bacillati</taxon>
        <taxon>Actinomycetota</taxon>
        <taxon>Actinomycetes</taxon>
        <taxon>Kitasatosporales</taxon>
        <taxon>Streptomycetaceae</taxon>
        <taxon>Streptomyces</taxon>
    </lineage>
</organism>
<dbReference type="NCBIfam" id="TIGR02258">
    <property type="entry name" value="2_5_ligase"/>
    <property type="match status" value="1"/>
</dbReference>
<comment type="function">
    <text evidence="2">Hydrolyzes RNA 2',3'-cyclic phosphodiester to an RNA 2'-phosphomonoester.</text>
</comment>
<dbReference type="EMBL" id="VDFC01000004">
    <property type="protein sequence ID" value="KAA0942876.1"/>
    <property type="molecule type" value="Genomic_DNA"/>
</dbReference>
<comment type="caution">
    <text evidence="3">The sequence shown here is derived from an EMBL/GenBank/DDBJ whole genome shotgun (WGS) entry which is preliminary data.</text>
</comment>
<reference evidence="3 4" key="1">
    <citation type="submission" date="2019-05" db="EMBL/GenBank/DDBJ databases">
        <authorList>
            <person name="Hariharan J."/>
            <person name="Choudoir M.J."/>
            <person name="Diebold P."/>
            <person name="Panke-Buisse K."/>
            <person name="Buckley D.H."/>
        </authorList>
    </citation>
    <scope>NUCLEOTIDE SEQUENCE [LARGE SCALE GENOMIC DNA]</scope>
    <source>
        <strain evidence="3 4">SUN51</strain>
    </source>
</reference>
<feature type="active site" description="Proton donor" evidence="2">
    <location>
        <position position="44"/>
    </location>
</feature>
<dbReference type="Proteomes" id="UP000324965">
    <property type="component" value="Unassembled WGS sequence"/>
</dbReference>
<dbReference type="EC" id="3.1.4.58" evidence="2"/>
<feature type="short sequence motif" description="HXTX 1" evidence="2">
    <location>
        <begin position="44"/>
        <end position="47"/>
    </location>
</feature>
<comment type="similarity">
    <text evidence="2">Belongs to the 2H phosphoesterase superfamily. ThpR family.</text>
</comment>
<dbReference type="Pfam" id="PF13563">
    <property type="entry name" value="2_5_RNA_ligase2"/>
    <property type="match status" value="1"/>
</dbReference>
<name>A0A5B0BMJ4_9ACTN</name>
<comment type="catalytic activity">
    <reaction evidence="2">
        <text>a 3'-end 2',3'-cyclophospho-ribonucleotide-RNA + H2O = a 3'-end 2'-phospho-ribonucleotide-RNA + H(+)</text>
        <dbReference type="Rhea" id="RHEA:11828"/>
        <dbReference type="Rhea" id="RHEA-COMP:10464"/>
        <dbReference type="Rhea" id="RHEA-COMP:17353"/>
        <dbReference type="ChEBI" id="CHEBI:15377"/>
        <dbReference type="ChEBI" id="CHEBI:15378"/>
        <dbReference type="ChEBI" id="CHEBI:83064"/>
        <dbReference type="ChEBI" id="CHEBI:173113"/>
        <dbReference type="EC" id="3.1.4.58"/>
    </reaction>
</comment>
<feature type="active site" description="Proton acceptor" evidence="2">
    <location>
        <position position="128"/>
    </location>
</feature>
<dbReference type="RefSeq" id="WP_149509289.1">
    <property type="nucleotide sequence ID" value="NZ_VDFC01000004.1"/>
</dbReference>
<accession>A0A5B0BMJ4</accession>
<keyword evidence="4" id="KW-1185">Reference proteome</keyword>
<protein>
    <recommendedName>
        <fullName evidence="2">RNA 2',3'-cyclic phosphodiesterase</fullName>
        <shortName evidence="2">RNA 2',3'-CPDase</shortName>
        <ecNumber evidence="2">3.1.4.58</ecNumber>
    </recommendedName>
</protein>
<dbReference type="Gene3D" id="3.90.1140.10">
    <property type="entry name" value="Cyclic phosphodiesterase"/>
    <property type="match status" value="1"/>
</dbReference>
<dbReference type="InterPro" id="IPR009097">
    <property type="entry name" value="Cyclic_Pdiesterase"/>
</dbReference>
<dbReference type="GO" id="GO:0008664">
    <property type="term" value="F:RNA 2',3'-cyclic 3'-phosphodiesterase activity"/>
    <property type="evidence" value="ECO:0007669"/>
    <property type="project" value="UniProtKB-EC"/>
</dbReference>
<dbReference type="PANTHER" id="PTHR35561">
    <property type="entry name" value="RNA 2',3'-CYCLIC PHOSPHODIESTERASE"/>
    <property type="match status" value="1"/>
</dbReference>
<dbReference type="AlphaFoldDB" id="A0A5B0BMJ4"/>
<sequence>MRLFAAVLPPADAVAELGTAVDGLRGMPVPAQQPLRWTDPSGWHFTLAFYGEVAEDAVPELSARLERAARRTDPFPLSLHGGGRFGDRALWVGAAGDVRALRLLAERALAAGRRAGVAREEHRAYRPHLTLARASGDTDLAPYAAALDGFAGRDWTVAELCLVRSRLPVSGVAGERPRYEVVERWPLGGPRVEGD</sequence>
<dbReference type="HAMAP" id="MF_01940">
    <property type="entry name" value="RNA_CPDase"/>
    <property type="match status" value="1"/>
</dbReference>
<evidence type="ECO:0000313" key="3">
    <source>
        <dbReference type="EMBL" id="KAA0942876.1"/>
    </source>
</evidence>
<gene>
    <name evidence="3" type="primary">thpR</name>
    <name evidence="3" type="ORF">FGF04_01290</name>
</gene>
<feature type="short sequence motif" description="HXTX 2" evidence="2">
    <location>
        <begin position="128"/>
        <end position="131"/>
    </location>
</feature>
<dbReference type="OrthoDB" id="9787070at2"/>
<evidence type="ECO:0000256" key="2">
    <source>
        <dbReference type="HAMAP-Rule" id="MF_01940"/>
    </source>
</evidence>
<dbReference type="PANTHER" id="PTHR35561:SF1">
    <property type="entry name" value="RNA 2',3'-CYCLIC PHOSPHODIESTERASE"/>
    <property type="match status" value="1"/>
</dbReference>
<dbReference type="SUPFAM" id="SSF55144">
    <property type="entry name" value="LigT-like"/>
    <property type="match status" value="1"/>
</dbReference>
<keyword evidence="1 2" id="KW-0378">Hydrolase</keyword>
<dbReference type="GO" id="GO:0004113">
    <property type="term" value="F:2',3'-cyclic-nucleotide 3'-phosphodiesterase activity"/>
    <property type="evidence" value="ECO:0007669"/>
    <property type="project" value="InterPro"/>
</dbReference>
<proteinExistence type="inferred from homology"/>
<evidence type="ECO:0000313" key="4">
    <source>
        <dbReference type="Proteomes" id="UP000324965"/>
    </source>
</evidence>
<dbReference type="InterPro" id="IPR004175">
    <property type="entry name" value="RNA_CPDase"/>
</dbReference>